<reference evidence="4 5" key="1">
    <citation type="submission" date="2023-02" db="EMBL/GenBank/DDBJ databases">
        <title>Genome sequence of Mucilaginibacter jinjuensis strain KACC 16571.</title>
        <authorList>
            <person name="Kim S."/>
            <person name="Heo J."/>
            <person name="Kwon S.-W."/>
        </authorList>
    </citation>
    <scope>NUCLEOTIDE SEQUENCE [LARGE SCALE GENOMIC DNA]</scope>
    <source>
        <strain evidence="4 5">KACC 16571</strain>
    </source>
</reference>
<sequence>MTKRYMAIWFRHLLTDGLAIRRPELKEMPFVLAAPVKNRVVITAASLAAEKEGAFTGMAVADARAACSELVVIDEVPGKATQLLRLLGLGCIRYTPVVAVNLPDGLLLDISGCTHLWGGERDYLKTIVFKLRDAGFDARAAIADTPGAAWGIVRFAKSGPIVAPGKQAQAIALLKPAALRLEAPVLERLQKLGFSTIGSFIQMPSSVLRRRFGKELLLRIDQALGRVAEPLVSLTPPVPYAQRLPCLEPIRTATGIEIAIEKLLEVLCLRLQAEGKGIRKATLKCHRIDGRTVQASITTTRGSHSVSHLSKLFGQQISKIEPALGIELFVLEAPRVEDMEVRQEQLWALNPGLGDTALAELLDRVAGKVGANAIRRFLPAEHYWPEQSIKLAASLSEKPETNWPEGQLRPMRLLSPPAPIEVMALVPDNPPRIFTYKGKRHTIIKADGPERIGREWWRDKGEHRDYFVVEDTEGQRYWVFRSGHYDGGDARWYLHGYFA</sequence>
<accession>A0ABY7TCI0</accession>
<evidence type="ECO:0000256" key="2">
    <source>
        <dbReference type="ARBA" id="ARBA00022763"/>
    </source>
</evidence>
<evidence type="ECO:0000313" key="4">
    <source>
        <dbReference type="EMBL" id="WCT13780.1"/>
    </source>
</evidence>
<feature type="domain" description="UmuC" evidence="3">
    <location>
        <begin position="19"/>
        <end position="150"/>
    </location>
</feature>
<dbReference type="PANTHER" id="PTHR35369:SF2">
    <property type="entry name" value="BLR3025 PROTEIN"/>
    <property type="match status" value="1"/>
</dbReference>
<dbReference type="PANTHER" id="PTHR35369">
    <property type="entry name" value="BLR3025 PROTEIN-RELATED"/>
    <property type="match status" value="1"/>
</dbReference>
<name>A0ABY7TCI0_9SPHI</name>
<proteinExistence type="inferred from homology"/>
<evidence type="ECO:0000313" key="5">
    <source>
        <dbReference type="Proteomes" id="UP001216139"/>
    </source>
</evidence>
<keyword evidence="5" id="KW-1185">Reference proteome</keyword>
<gene>
    <name evidence="4" type="ORF">PQO05_07510</name>
</gene>
<dbReference type="InterPro" id="IPR043502">
    <property type="entry name" value="DNA/RNA_pol_sf"/>
</dbReference>
<dbReference type="Gene3D" id="3.40.1170.60">
    <property type="match status" value="1"/>
</dbReference>
<organism evidence="4 5">
    <name type="scientific">Mucilaginibacter jinjuensis</name>
    <dbReference type="NCBI Taxonomy" id="1176721"/>
    <lineage>
        <taxon>Bacteria</taxon>
        <taxon>Pseudomonadati</taxon>
        <taxon>Bacteroidota</taxon>
        <taxon>Sphingobacteriia</taxon>
        <taxon>Sphingobacteriales</taxon>
        <taxon>Sphingobacteriaceae</taxon>
        <taxon>Mucilaginibacter</taxon>
    </lineage>
</organism>
<dbReference type="EMBL" id="CP117167">
    <property type="protein sequence ID" value="WCT13780.1"/>
    <property type="molecule type" value="Genomic_DNA"/>
</dbReference>
<dbReference type="CDD" id="cd03468">
    <property type="entry name" value="PolY_like"/>
    <property type="match status" value="1"/>
</dbReference>
<dbReference type="InterPro" id="IPR050356">
    <property type="entry name" value="SulA_CellDiv_inhibitor"/>
</dbReference>
<evidence type="ECO:0000256" key="1">
    <source>
        <dbReference type="ARBA" id="ARBA00010945"/>
    </source>
</evidence>
<dbReference type="InterPro" id="IPR043128">
    <property type="entry name" value="Rev_trsase/Diguanyl_cyclase"/>
</dbReference>
<dbReference type="Proteomes" id="UP001216139">
    <property type="component" value="Chromosome"/>
</dbReference>
<protein>
    <submittedName>
        <fullName evidence="4">DNA polymerase Y family protein</fullName>
    </submittedName>
</protein>
<dbReference type="Gene3D" id="3.30.70.270">
    <property type="match status" value="1"/>
</dbReference>
<dbReference type="Pfam" id="PF00817">
    <property type="entry name" value="IMS"/>
    <property type="match status" value="1"/>
</dbReference>
<dbReference type="InterPro" id="IPR001126">
    <property type="entry name" value="UmuC"/>
</dbReference>
<evidence type="ECO:0000259" key="3">
    <source>
        <dbReference type="Pfam" id="PF00817"/>
    </source>
</evidence>
<dbReference type="SUPFAM" id="SSF56672">
    <property type="entry name" value="DNA/RNA polymerases"/>
    <property type="match status" value="1"/>
</dbReference>
<keyword evidence="2" id="KW-0227">DNA damage</keyword>
<comment type="similarity">
    <text evidence="1">Belongs to the DNA polymerase type-Y family.</text>
</comment>